<organism evidence="3 4">
    <name type="scientific">Trametes cubensis</name>
    <dbReference type="NCBI Taxonomy" id="1111947"/>
    <lineage>
        <taxon>Eukaryota</taxon>
        <taxon>Fungi</taxon>
        <taxon>Dikarya</taxon>
        <taxon>Basidiomycota</taxon>
        <taxon>Agaricomycotina</taxon>
        <taxon>Agaricomycetes</taxon>
        <taxon>Polyporales</taxon>
        <taxon>Polyporaceae</taxon>
        <taxon>Trametes</taxon>
    </lineage>
</organism>
<name>A0AAD7X5G9_9APHY</name>
<dbReference type="AlphaFoldDB" id="A0AAD7X5G9"/>
<evidence type="ECO:0000313" key="3">
    <source>
        <dbReference type="EMBL" id="KAJ8457651.1"/>
    </source>
</evidence>
<protein>
    <submittedName>
        <fullName evidence="3">Uncharacterized protein</fullName>
    </submittedName>
</protein>
<evidence type="ECO:0000256" key="1">
    <source>
        <dbReference type="SAM" id="MobiDB-lite"/>
    </source>
</evidence>
<keyword evidence="4" id="KW-1185">Reference proteome</keyword>
<proteinExistence type="predicted"/>
<comment type="caution">
    <text evidence="3">The sequence shown here is derived from an EMBL/GenBank/DDBJ whole genome shotgun (WGS) entry which is preliminary data.</text>
</comment>
<feature type="compositionally biased region" description="Low complexity" evidence="1">
    <location>
        <begin position="44"/>
        <end position="55"/>
    </location>
</feature>
<evidence type="ECO:0000256" key="2">
    <source>
        <dbReference type="SAM" id="Phobius"/>
    </source>
</evidence>
<reference evidence="3" key="1">
    <citation type="submission" date="2022-11" db="EMBL/GenBank/DDBJ databases">
        <title>Genome Sequence of Cubamyces cubensis.</title>
        <authorList>
            <person name="Buettner E."/>
        </authorList>
    </citation>
    <scope>NUCLEOTIDE SEQUENCE</scope>
    <source>
        <strain evidence="3">MPL-01</strain>
    </source>
</reference>
<keyword evidence="2" id="KW-0812">Transmembrane</keyword>
<dbReference type="Proteomes" id="UP001215151">
    <property type="component" value="Unassembled WGS sequence"/>
</dbReference>
<sequence length="347" mass="36654">MSLSTVFSTDPLGFPHAVSTVTVAVTIINPSSVIGPTVLSQTTTTVTSAPGTDTDPGTVTHPAPISATSSDLDRHIPSTADIESATRPNSTPHTATSVGLTTSTGNSRNLSGLVPLSTTQASASVNAATTLNQSTPLDTSVSNTQTTLQTFEVSSSPTLHSSSTTSGIGSSRSLFQNAYAIAGVFTVIGLAMVIITIAIVVNAFRRRDRKRRGRESAAAIRPPSFVDDDYHLDGRLENGGGGANLRSLYSNATHGTFSRPPMTTGENYYVSRRAPCGYEAAAAAVDIGVLGLNCEISPYSAPCPIVPHTDEDRYHREPYYRAPRGVAPRIAIYRRLALDEHPGRRRL</sequence>
<evidence type="ECO:0000313" key="4">
    <source>
        <dbReference type="Proteomes" id="UP001215151"/>
    </source>
</evidence>
<accession>A0AAD7X5G9</accession>
<keyword evidence="2" id="KW-1133">Transmembrane helix</keyword>
<dbReference type="EMBL" id="JAPEVG010000538">
    <property type="protein sequence ID" value="KAJ8457651.1"/>
    <property type="molecule type" value="Genomic_DNA"/>
</dbReference>
<feature type="region of interest" description="Disordered" evidence="1">
    <location>
        <begin position="44"/>
        <end position="112"/>
    </location>
</feature>
<gene>
    <name evidence="3" type="ORF">ONZ51_g11398</name>
</gene>
<feature type="transmembrane region" description="Helical" evidence="2">
    <location>
        <begin position="178"/>
        <end position="204"/>
    </location>
</feature>
<feature type="compositionally biased region" description="Polar residues" evidence="1">
    <location>
        <begin position="86"/>
        <end position="112"/>
    </location>
</feature>
<keyword evidence="2" id="KW-0472">Membrane</keyword>